<dbReference type="RefSeq" id="WP_019437785.1">
    <property type="nucleotide sequence ID" value="NZ_CP015879.1"/>
</dbReference>
<reference evidence="1 2" key="1">
    <citation type="submission" date="2016-05" db="EMBL/GenBank/DDBJ databases">
        <title>Genome Sequence of Pseudomonas citronellolis Strain SJTE-3, an Estrogens and Persistent Organic Pollutants degradation strain.</title>
        <authorList>
            <person name="Liang R."/>
        </authorList>
    </citation>
    <scope>NUCLEOTIDE SEQUENCE [LARGE SCALE GENOMIC DNA]</scope>
    <source>
        <strain evidence="1 2">SJTE-3</strain>
        <plasmid evidence="2">Plasmid prbl16</plasmid>
    </source>
</reference>
<protein>
    <submittedName>
        <fullName evidence="1">Uncharacterized protein</fullName>
    </submittedName>
</protein>
<proteinExistence type="predicted"/>
<name>A0A1A9KMB3_9PSED</name>
<gene>
    <name evidence="1" type="ORF">A9C11_32140</name>
</gene>
<sequence length="63" mass="6981">MSVALSSPTPRKQRIIEIASEIVDTKVERGELDPNDERAMDAACREAVLDVKTLYDAAVEYIS</sequence>
<dbReference type="Proteomes" id="UP000077748">
    <property type="component" value="Plasmid pRBL16"/>
</dbReference>
<dbReference type="AlphaFoldDB" id="A0A1A9KMB3"/>
<dbReference type="GeneID" id="93444664"/>
<evidence type="ECO:0000313" key="1">
    <source>
        <dbReference type="EMBL" id="ANI18717.1"/>
    </source>
</evidence>
<organism evidence="1 2">
    <name type="scientific">Pseudomonas citronellolis</name>
    <dbReference type="NCBI Taxonomy" id="53408"/>
    <lineage>
        <taxon>Bacteria</taxon>
        <taxon>Pseudomonadati</taxon>
        <taxon>Pseudomonadota</taxon>
        <taxon>Gammaproteobacteria</taxon>
        <taxon>Pseudomonadales</taxon>
        <taxon>Pseudomonadaceae</taxon>
        <taxon>Pseudomonas</taxon>
    </lineage>
</organism>
<dbReference type="EMBL" id="CP015879">
    <property type="protein sequence ID" value="ANI18717.1"/>
    <property type="molecule type" value="Genomic_DNA"/>
</dbReference>
<geneLocation type="plasmid" evidence="2">
    <name>prbl16</name>
</geneLocation>
<accession>A0A1A9KMB3</accession>
<keyword evidence="1" id="KW-0614">Plasmid</keyword>
<evidence type="ECO:0000313" key="2">
    <source>
        <dbReference type="Proteomes" id="UP000077748"/>
    </source>
</evidence>